<keyword evidence="1" id="KW-0472">Membrane</keyword>
<sequence length="25" mass="2864">MPSPWNAAWGYTAFSPFLLYVAGWM</sequence>
<dbReference type="AlphaFoldDB" id="A0A2P2PCS5"/>
<keyword evidence="1" id="KW-0812">Transmembrane</keyword>
<proteinExistence type="predicted"/>
<feature type="transmembrane region" description="Helical" evidence="1">
    <location>
        <begin position="6"/>
        <end position="24"/>
    </location>
</feature>
<organism evidence="2">
    <name type="scientific">Rhizophora mucronata</name>
    <name type="common">Asiatic mangrove</name>
    <dbReference type="NCBI Taxonomy" id="61149"/>
    <lineage>
        <taxon>Eukaryota</taxon>
        <taxon>Viridiplantae</taxon>
        <taxon>Streptophyta</taxon>
        <taxon>Embryophyta</taxon>
        <taxon>Tracheophyta</taxon>
        <taxon>Spermatophyta</taxon>
        <taxon>Magnoliopsida</taxon>
        <taxon>eudicotyledons</taxon>
        <taxon>Gunneridae</taxon>
        <taxon>Pentapetalae</taxon>
        <taxon>rosids</taxon>
        <taxon>fabids</taxon>
        <taxon>Malpighiales</taxon>
        <taxon>Rhizophoraceae</taxon>
        <taxon>Rhizophora</taxon>
    </lineage>
</organism>
<evidence type="ECO:0000313" key="2">
    <source>
        <dbReference type="EMBL" id="MBX52493.1"/>
    </source>
</evidence>
<evidence type="ECO:0000256" key="1">
    <source>
        <dbReference type="SAM" id="Phobius"/>
    </source>
</evidence>
<dbReference type="EMBL" id="GGEC01072009">
    <property type="protein sequence ID" value="MBX52493.1"/>
    <property type="molecule type" value="Transcribed_RNA"/>
</dbReference>
<protein>
    <submittedName>
        <fullName evidence="2">Uncharacterized protein</fullName>
    </submittedName>
</protein>
<accession>A0A2P2PCS5</accession>
<reference evidence="2" key="1">
    <citation type="submission" date="2018-02" db="EMBL/GenBank/DDBJ databases">
        <title>Rhizophora mucronata_Transcriptome.</title>
        <authorList>
            <person name="Meera S.P."/>
            <person name="Sreeshan A."/>
            <person name="Augustine A."/>
        </authorList>
    </citation>
    <scope>NUCLEOTIDE SEQUENCE</scope>
    <source>
        <tissue evidence="2">Leaf</tissue>
    </source>
</reference>
<name>A0A2P2PCS5_RHIMU</name>
<keyword evidence="1" id="KW-1133">Transmembrane helix</keyword>